<evidence type="ECO:0000256" key="5">
    <source>
        <dbReference type="ARBA" id="ARBA00023004"/>
    </source>
</evidence>
<feature type="domain" description="Cytochrome c" evidence="8">
    <location>
        <begin position="31"/>
        <end position="130"/>
    </location>
</feature>
<dbReference type="InterPro" id="IPR002327">
    <property type="entry name" value="Cyt_c_1A/1B"/>
</dbReference>
<evidence type="ECO:0000313" key="9">
    <source>
        <dbReference type="EMBL" id="TFU01160.1"/>
    </source>
</evidence>
<comment type="caution">
    <text evidence="9">The sequence shown here is derived from an EMBL/GenBank/DDBJ whole genome shotgun (WGS) entry which is preliminary data.</text>
</comment>
<evidence type="ECO:0000313" key="10">
    <source>
        <dbReference type="Proteomes" id="UP000297737"/>
    </source>
</evidence>
<keyword evidence="10" id="KW-1185">Reference proteome</keyword>
<dbReference type="Pfam" id="PF00034">
    <property type="entry name" value="Cytochrom_C"/>
    <property type="match status" value="1"/>
</dbReference>
<dbReference type="AlphaFoldDB" id="A0A4Y9EL96"/>
<protein>
    <submittedName>
        <fullName evidence="9">Cytochrome c family protein</fullName>
    </submittedName>
</protein>
<dbReference type="Proteomes" id="UP000297737">
    <property type="component" value="Unassembled WGS sequence"/>
</dbReference>
<dbReference type="PROSITE" id="PS51007">
    <property type="entry name" value="CYTC"/>
    <property type="match status" value="1"/>
</dbReference>
<keyword evidence="3 6" id="KW-0479">Metal-binding</keyword>
<dbReference type="SUPFAM" id="SSF46626">
    <property type="entry name" value="Cytochrome c"/>
    <property type="match status" value="1"/>
</dbReference>
<feature type="signal peptide" evidence="7">
    <location>
        <begin position="1"/>
        <end position="19"/>
    </location>
</feature>
<dbReference type="GO" id="GO:0020037">
    <property type="term" value="F:heme binding"/>
    <property type="evidence" value="ECO:0007669"/>
    <property type="project" value="InterPro"/>
</dbReference>
<dbReference type="GO" id="GO:0046872">
    <property type="term" value="F:metal ion binding"/>
    <property type="evidence" value="ECO:0007669"/>
    <property type="project" value="UniProtKB-KW"/>
</dbReference>
<gene>
    <name evidence="9" type="ORF">EUV02_12685</name>
</gene>
<sequence>MSKLTIAVLATLIAAPALAQAPAQPLSAYKGDAAAGAKLFTTCKTCHSGEAGKNMIGPSLFGVVGRPSGSVKGYTYSAANLASKIKWTPDNLFTYLANPRKMIPGTKMTYAGMPDPQKRANLIAYLATLK</sequence>
<keyword evidence="1" id="KW-0813">Transport</keyword>
<proteinExistence type="predicted"/>
<dbReference type="EMBL" id="SIHO01000003">
    <property type="protein sequence ID" value="TFU01160.1"/>
    <property type="molecule type" value="Genomic_DNA"/>
</dbReference>
<feature type="chain" id="PRO_5021234618" evidence="7">
    <location>
        <begin position="20"/>
        <end position="130"/>
    </location>
</feature>
<organism evidence="9 10">
    <name type="scientific">Glacieibacterium arshaanense</name>
    <dbReference type="NCBI Taxonomy" id="2511025"/>
    <lineage>
        <taxon>Bacteria</taxon>
        <taxon>Pseudomonadati</taxon>
        <taxon>Pseudomonadota</taxon>
        <taxon>Alphaproteobacteria</taxon>
        <taxon>Sphingomonadales</taxon>
        <taxon>Sphingosinicellaceae</taxon>
        <taxon>Glacieibacterium</taxon>
    </lineage>
</organism>
<evidence type="ECO:0000256" key="7">
    <source>
        <dbReference type="SAM" id="SignalP"/>
    </source>
</evidence>
<keyword evidence="4" id="KW-0249">Electron transport</keyword>
<dbReference type="GO" id="GO:0009055">
    <property type="term" value="F:electron transfer activity"/>
    <property type="evidence" value="ECO:0007669"/>
    <property type="project" value="InterPro"/>
</dbReference>
<accession>A0A4Y9EL96</accession>
<dbReference type="PRINTS" id="PR00604">
    <property type="entry name" value="CYTCHRMECIAB"/>
</dbReference>
<name>A0A4Y9EL96_9SPHN</name>
<evidence type="ECO:0000256" key="6">
    <source>
        <dbReference type="PROSITE-ProRule" id="PRU00433"/>
    </source>
</evidence>
<evidence type="ECO:0000259" key="8">
    <source>
        <dbReference type="PROSITE" id="PS51007"/>
    </source>
</evidence>
<evidence type="ECO:0000256" key="2">
    <source>
        <dbReference type="ARBA" id="ARBA00022617"/>
    </source>
</evidence>
<dbReference type="InterPro" id="IPR036909">
    <property type="entry name" value="Cyt_c-like_dom_sf"/>
</dbReference>
<keyword evidence="7" id="KW-0732">Signal</keyword>
<dbReference type="OrthoDB" id="9805828at2"/>
<evidence type="ECO:0000256" key="4">
    <source>
        <dbReference type="ARBA" id="ARBA00022982"/>
    </source>
</evidence>
<dbReference type="Gene3D" id="1.10.760.10">
    <property type="entry name" value="Cytochrome c-like domain"/>
    <property type="match status" value="1"/>
</dbReference>
<dbReference type="PANTHER" id="PTHR11961">
    <property type="entry name" value="CYTOCHROME C"/>
    <property type="match status" value="1"/>
</dbReference>
<keyword evidence="2 6" id="KW-0349">Heme</keyword>
<dbReference type="InterPro" id="IPR009056">
    <property type="entry name" value="Cyt_c-like_dom"/>
</dbReference>
<evidence type="ECO:0000256" key="1">
    <source>
        <dbReference type="ARBA" id="ARBA00022448"/>
    </source>
</evidence>
<reference evidence="9 10" key="1">
    <citation type="submission" date="2019-02" db="EMBL/GenBank/DDBJ databases">
        <title>Polymorphobacter sp. isolated from the lake at the Tibet of China.</title>
        <authorList>
            <person name="Li A."/>
        </authorList>
    </citation>
    <scope>NUCLEOTIDE SEQUENCE [LARGE SCALE GENOMIC DNA]</scope>
    <source>
        <strain evidence="9 10">DJ1R-1</strain>
    </source>
</reference>
<dbReference type="RefSeq" id="WP_135246664.1">
    <property type="nucleotide sequence ID" value="NZ_SIHO01000003.1"/>
</dbReference>
<keyword evidence="5 6" id="KW-0408">Iron</keyword>
<evidence type="ECO:0000256" key="3">
    <source>
        <dbReference type="ARBA" id="ARBA00022723"/>
    </source>
</evidence>